<dbReference type="Proteomes" id="UP000800093">
    <property type="component" value="Unassembled WGS sequence"/>
</dbReference>
<name>A0A9P4N471_9PLEO</name>
<dbReference type="InterPro" id="IPR001926">
    <property type="entry name" value="TrpB-like_PALP"/>
</dbReference>
<dbReference type="Pfam" id="PF00291">
    <property type="entry name" value="PALP"/>
    <property type="match status" value="1"/>
</dbReference>
<feature type="domain" description="Rhodanese" evidence="1">
    <location>
        <begin position="382"/>
        <end position="495"/>
    </location>
</feature>
<organism evidence="2 3">
    <name type="scientific">Lojkania enalia</name>
    <dbReference type="NCBI Taxonomy" id="147567"/>
    <lineage>
        <taxon>Eukaryota</taxon>
        <taxon>Fungi</taxon>
        <taxon>Dikarya</taxon>
        <taxon>Ascomycota</taxon>
        <taxon>Pezizomycotina</taxon>
        <taxon>Dothideomycetes</taxon>
        <taxon>Pleosporomycetidae</taxon>
        <taxon>Pleosporales</taxon>
        <taxon>Pleosporales incertae sedis</taxon>
        <taxon>Lojkania</taxon>
    </lineage>
</organism>
<accession>A0A9P4N471</accession>
<gene>
    <name evidence="2" type="ORF">CC78DRAFT_538178</name>
</gene>
<dbReference type="SMART" id="SM00450">
    <property type="entry name" value="RHOD"/>
    <property type="match status" value="1"/>
</dbReference>
<dbReference type="SUPFAM" id="SSF52821">
    <property type="entry name" value="Rhodanese/Cell cycle control phosphatase"/>
    <property type="match status" value="1"/>
</dbReference>
<comment type="caution">
    <text evidence="2">The sequence shown here is derived from an EMBL/GenBank/DDBJ whole genome shotgun (WGS) entry which is preliminary data.</text>
</comment>
<evidence type="ECO:0000259" key="1">
    <source>
        <dbReference type="PROSITE" id="PS50206"/>
    </source>
</evidence>
<dbReference type="PROSITE" id="PS50206">
    <property type="entry name" value="RHODANESE_3"/>
    <property type="match status" value="1"/>
</dbReference>
<protein>
    <submittedName>
        <fullName evidence="2">Cysteine synthase B</fullName>
    </submittedName>
</protein>
<dbReference type="InterPro" id="IPR001763">
    <property type="entry name" value="Rhodanese-like_dom"/>
</dbReference>
<dbReference type="InterPro" id="IPR050214">
    <property type="entry name" value="Cys_Synth/Cystath_Beta-Synth"/>
</dbReference>
<reference evidence="3" key="1">
    <citation type="journal article" date="2020" name="Stud. Mycol.">
        <title>101 Dothideomycetes genomes: A test case for predicting lifestyles and emergence of pathogens.</title>
        <authorList>
            <person name="Haridas S."/>
            <person name="Albert R."/>
            <person name="Binder M."/>
            <person name="Bloem J."/>
            <person name="LaButti K."/>
            <person name="Salamov A."/>
            <person name="Andreopoulos B."/>
            <person name="Baker S."/>
            <person name="Barry K."/>
            <person name="Bills G."/>
            <person name="Bluhm B."/>
            <person name="Cannon C."/>
            <person name="Castanera R."/>
            <person name="Culley D."/>
            <person name="Daum C."/>
            <person name="Ezra D."/>
            <person name="Gonzalez J."/>
            <person name="Henrissat B."/>
            <person name="Kuo A."/>
            <person name="Liang C."/>
            <person name="Lipzen A."/>
            <person name="Lutzoni F."/>
            <person name="Magnuson J."/>
            <person name="Mondo S."/>
            <person name="Nolan M."/>
            <person name="Ohm R."/>
            <person name="Pangilinan J."/>
            <person name="Park H.-J."/>
            <person name="Ramirez L."/>
            <person name="Alfaro M."/>
            <person name="Sun H."/>
            <person name="Tritt A."/>
            <person name="Yoshinaga Y."/>
            <person name="Zwiers L.-H."/>
            <person name="Turgeon B."/>
            <person name="Goodwin S."/>
            <person name="Spatafora J."/>
            <person name="Crous P."/>
            <person name="Grigoriev I."/>
        </authorList>
    </citation>
    <scope>NUCLEOTIDE SEQUENCE [LARGE SCALE GENOMIC DNA]</scope>
    <source>
        <strain evidence="3">CBS 304.66</strain>
    </source>
</reference>
<dbReference type="AlphaFoldDB" id="A0A9P4N471"/>
<dbReference type="OrthoDB" id="10259545at2759"/>
<keyword evidence="3" id="KW-1185">Reference proteome</keyword>
<sequence length="528" mass="58600">MTVHNPLNVYFGKDALRNYFNPEYAPPLALVEIPDTLNPFYKDGVRIYVKLMSTHAANNVKAIPALNLLEEAVKPGKTKTVIEYSSGSTVISMAMIARIFHGISDCRAYLSNKTSDAKLKLMQFFGLDLTLFPGPSQPEPYDVRGGIQIARAQAFNDDSICNPNQYEHEANWRAHYKWTGPQILKQLPDINVLCCGVGTSGTMTGIGHYLYKHKPSVVRVGVFTAEGDRVPGPRPHSLMEPVRFPWEDAIDHKEAVGSFDSYALSMKLSREGIICGPSSGFNLKGLWQFLEKQKAAGTLCNLANPNGEIHCVFIACDLPYQYIDAYFDKLDESWFPPIHQRHLTEVDHYNNYDDLEHDIGVVLAEFYDGTFSVNQPYEKWLLRREYTILDIRPSTEFVVTHLPGAINIPIKSLTAESASPWRDSHVMATQWTELESIFGGGSLETASPIAQILSQKKKVLLVCKNGDTARIAASILGAKGATTENLRGGMQGFESWVKAAMSKASKELVNGELQSNSVEGVPEFEGVC</sequence>
<dbReference type="Pfam" id="PF00581">
    <property type="entry name" value="Rhodanese"/>
    <property type="match status" value="1"/>
</dbReference>
<dbReference type="CDD" id="cd00158">
    <property type="entry name" value="RHOD"/>
    <property type="match status" value="1"/>
</dbReference>
<evidence type="ECO:0000313" key="2">
    <source>
        <dbReference type="EMBL" id="KAF2257921.1"/>
    </source>
</evidence>
<dbReference type="PANTHER" id="PTHR10314">
    <property type="entry name" value="CYSTATHIONINE BETA-SYNTHASE"/>
    <property type="match status" value="1"/>
</dbReference>
<dbReference type="SUPFAM" id="SSF53686">
    <property type="entry name" value="Tryptophan synthase beta subunit-like PLP-dependent enzymes"/>
    <property type="match status" value="1"/>
</dbReference>
<dbReference type="Gene3D" id="3.40.250.10">
    <property type="entry name" value="Rhodanese-like domain"/>
    <property type="match status" value="1"/>
</dbReference>
<evidence type="ECO:0000313" key="3">
    <source>
        <dbReference type="Proteomes" id="UP000800093"/>
    </source>
</evidence>
<dbReference type="Gene3D" id="3.40.50.1100">
    <property type="match status" value="2"/>
</dbReference>
<dbReference type="EMBL" id="ML986815">
    <property type="protein sequence ID" value="KAF2257921.1"/>
    <property type="molecule type" value="Genomic_DNA"/>
</dbReference>
<dbReference type="InterPro" id="IPR036052">
    <property type="entry name" value="TrpB-like_PALP_sf"/>
</dbReference>
<dbReference type="FunFam" id="3.40.50.1100:FF:000058">
    <property type="entry name" value="Cysteine synthase B, putative"/>
    <property type="match status" value="1"/>
</dbReference>
<proteinExistence type="predicted"/>
<dbReference type="InterPro" id="IPR036873">
    <property type="entry name" value="Rhodanese-like_dom_sf"/>
</dbReference>